<reference evidence="1 2" key="1">
    <citation type="journal article" date="2022" name="DNA Res.">
        <title>Chromosomal-level genome assembly of the orchid tree Bauhinia variegata (Leguminosae; Cercidoideae) supports the allotetraploid origin hypothesis of Bauhinia.</title>
        <authorList>
            <person name="Zhong Y."/>
            <person name="Chen Y."/>
            <person name="Zheng D."/>
            <person name="Pang J."/>
            <person name="Liu Y."/>
            <person name="Luo S."/>
            <person name="Meng S."/>
            <person name="Qian L."/>
            <person name="Wei D."/>
            <person name="Dai S."/>
            <person name="Zhou R."/>
        </authorList>
    </citation>
    <scope>NUCLEOTIDE SEQUENCE [LARGE SCALE GENOMIC DNA]</scope>
    <source>
        <strain evidence="1">BV-YZ2020</strain>
    </source>
</reference>
<evidence type="ECO:0000313" key="2">
    <source>
        <dbReference type="Proteomes" id="UP000828941"/>
    </source>
</evidence>
<name>A0ACB9Q7U2_BAUVA</name>
<protein>
    <submittedName>
        <fullName evidence="1">Uncharacterized protein</fullName>
    </submittedName>
</protein>
<evidence type="ECO:0000313" key="1">
    <source>
        <dbReference type="EMBL" id="KAI4356841.1"/>
    </source>
</evidence>
<comment type="caution">
    <text evidence="1">The sequence shown here is derived from an EMBL/GenBank/DDBJ whole genome shotgun (WGS) entry which is preliminary data.</text>
</comment>
<organism evidence="1 2">
    <name type="scientific">Bauhinia variegata</name>
    <name type="common">Purple orchid tree</name>
    <name type="synonym">Phanera variegata</name>
    <dbReference type="NCBI Taxonomy" id="167791"/>
    <lineage>
        <taxon>Eukaryota</taxon>
        <taxon>Viridiplantae</taxon>
        <taxon>Streptophyta</taxon>
        <taxon>Embryophyta</taxon>
        <taxon>Tracheophyta</taxon>
        <taxon>Spermatophyta</taxon>
        <taxon>Magnoliopsida</taxon>
        <taxon>eudicotyledons</taxon>
        <taxon>Gunneridae</taxon>
        <taxon>Pentapetalae</taxon>
        <taxon>rosids</taxon>
        <taxon>fabids</taxon>
        <taxon>Fabales</taxon>
        <taxon>Fabaceae</taxon>
        <taxon>Cercidoideae</taxon>
        <taxon>Cercideae</taxon>
        <taxon>Bauhiniinae</taxon>
        <taxon>Bauhinia</taxon>
    </lineage>
</organism>
<dbReference type="Proteomes" id="UP000828941">
    <property type="component" value="Chromosome 1"/>
</dbReference>
<keyword evidence="2" id="KW-1185">Reference proteome</keyword>
<gene>
    <name evidence="1" type="ORF">L6164_000829</name>
</gene>
<sequence length="332" mass="37725">MDYLAILLLVSFSCALIHIFISSSNKRRCHPPGPRPLPIIGNILVLGSNPHRSLAKLSKTFGPIMTLKLGSRTTIVISSPDMAEEVLKKKDQAFSSRTVPDVIHVHNHHKISIVWLPASSQWRTLRRACATKIFSPQQLDATQTSRQRKVQELLDFVGESCRRGEALDIGEAAFTTVLNSLSNTFFSVDLFSLNTDSSQEFKDVVWRIMEEIGKPNVVDFFPILRPFDPQRAYARTNIYFGKLLKYFDEIIEERIRSRASKVDSEDCNDVLDSFLINISEEEDSSHLSRLDLLHLLAVSALAFYIVHSMITYLYLLQLKVTAITYLQTHLSR</sequence>
<dbReference type="EMBL" id="CM039426">
    <property type="protein sequence ID" value="KAI4356841.1"/>
    <property type="molecule type" value="Genomic_DNA"/>
</dbReference>
<accession>A0ACB9Q7U2</accession>
<proteinExistence type="predicted"/>